<reference evidence="4" key="1">
    <citation type="submission" date="2016-10" db="EMBL/GenBank/DDBJ databases">
        <authorList>
            <person name="Varghese N."/>
            <person name="Submissions S."/>
        </authorList>
    </citation>
    <scope>NUCLEOTIDE SEQUENCE [LARGE SCALE GENOMIC DNA]</scope>
    <source>
        <strain evidence="4">DSM 24729</strain>
    </source>
</reference>
<proteinExistence type="predicted"/>
<dbReference type="Proteomes" id="UP000182114">
    <property type="component" value="Unassembled WGS sequence"/>
</dbReference>
<feature type="chain" id="PRO_5010157978" description="DUF2059 domain-containing protein" evidence="1">
    <location>
        <begin position="21"/>
        <end position="171"/>
    </location>
</feature>
<evidence type="ECO:0000259" key="2">
    <source>
        <dbReference type="Pfam" id="PF09832"/>
    </source>
</evidence>
<keyword evidence="1" id="KW-0732">Signal</keyword>
<organism evidence="3 4">
    <name type="scientific">Cellulophaga baltica</name>
    <dbReference type="NCBI Taxonomy" id="76594"/>
    <lineage>
        <taxon>Bacteria</taxon>
        <taxon>Pseudomonadati</taxon>
        <taxon>Bacteroidota</taxon>
        <taxon>Flavobacteriia</taxon>
        <taxon>Flavobacteriales</taxon>
        <taxon>Flavobacteriaceae</taxon>
        <taxon>Cellulophaga</taxon>
    </lineage>
</organism>
<keyword evidence="4" id="KW-1185">Reference proteome</keyword>
<dbReference type="RefSeq" id="WP_074537573.1">
    <property type="nucleotide sequence ID" value="NZ_FNBD01000002.1"/>
</dbReference>
<accession>A0A1G7EGA3</accession>
<evidence type="ECO:0000313" key="3">
    <source>
        <dbReference type="EMBL" id="SDE62689.1"/>
    </source>
</evidence>
<dbReference type="eggNOG" id="COG3184">
    <property type="taxonomic scope" value="Bacteria"/>
</dbReference>
<dbReference type="InterPro" id="IPR018637">
    <property type="entry name" value="DUF2059"/>
</dbReference>
<dbReference type="EMBL" id="FNBD01000002">
    <property type="protein sequence ID" value="SDE62689.1"/>
    <property type="molecule type" value="Genomic_DNA"/>
</dbReference>
<protein>
    <recommendedName>
        <fullName evidence="2">DUF2059 domain-containing protein</fullName>
    </recommendedName>
</protein>
<name>A0A1G7EGA3_9FLAO</name>
<dbReference type="Pfam" id="PF09832">
    <property type="entry name" value="DUF2059"/>
    <property type="match status" value="1"/>
</dbReference>
<gene>
    <name evidence="3" type="ORF">SAMN04487992_102302</name>
</gene>
<feature type="signal peptide" evidence="1">
    <location>
        <begin position="1"/>
        <end position="20"/>
    </location>
</feature>
<dbReference type="PROSITE" id="PS51257">
    <property type="entry name" value="PROKAR_LIPOPROTEIN"/>
    <property type="match status" value="1"/>
</dbReference>
<evidence type="ECO:0000256" key="1">
    <source>
        <dbReference type="SAM" id="SignalP"/>
    </source>
</evidence>
<sequence>MKLLKNISALFLLITLSSCGQETTFQEDVMTYLKSNGTAKQYNYAYDELLKMLGNQFPKTTENTTGWDYLEANKEKHVSEILSLLEPVYVKNFTHEEIKKMNAFYQSEAGKQLVADGEKLTEDQKKEVNDFYGSETGKTIVEKQPILATEIAKVSEGWSRDLYETALSMLK</sequence>
<dbReference type="AlphaFoldDB" id="A0A1G7EGA3"/>
<feature type="domain" description="DUF2059" evidence="2">
    <location>
        <begin position="81"/>
        <end position="121"/>
    </location>
</feature>
<evidence type="ECO:0000313" key="4">
    <source>
        <dbReference type="Proteomes" id="UP000182114"/>
    </source>
</evidence>